<dbReference type="Pfam" id="PF10933">
    <property type="entry name" value="DUF2827"/>
    <property type="match status" value="1"/>
</dbReference>
<proteinExistence type="predicted"/>
<evidence type="ECO:0008006" key="3">
    <source>
        <dbReference type="Google" id="ProtNLM"/>
    </source>
</evidence>
<organism evidence="1 2">
    <name type="scientific">Burkholderia territorii</name>
    <dbReference type="NCBI Taxonomy" id="1503055"/>
    <lineage>
        <taxon>Bacteria</taxon>
        <taxon>Pseudomonadati</taxon>
        <taxon>Pseudomonadota</taxon>
        <taxon>Betaproteobacteria</taxon>
        <taxon>Burkholderiales</taxon>
        <taxon>Burkholderiaceae</taxon>
        <taxon>Burkholderia</taxon>
        <taxon>Burkholderia cepacia complex</taxon>
    </lineage>
</organism>
<evidence type="ECO:0000313" key="2">
    <source>
        <dbReference type="Proteomes" id="UP000062317"/>
    </source>
</evidence>
<protein>
    <recommendedName>
        <fullName evidence="3">DUF2827 domain-containing protein</fullName>
    </recommendedName>
</protein>
<dbReference type="EMBL" id="LPEQ01000040">
    <property type="protein sequence ID" value="KVV52636.1"/>
    <property type="molecule type" value="Genomic_DNA"/>
</dbReference>
<evidence type="ECO:0000313" key="1">
    <source>
        <dbReference type="EMBL" id="KVV52636.1"/>
    </source>
</evidence>
<keyword evidence="2" id="KW-1185">Reference proteome</keyword>
<name>A0A105VRH9_9BURK</name>
<dbReference type="RefSeq" id="WP_060104173.1">
    <property type="nucleotide sequence ID" value="NZ_LPEQ01000040.1"/>
</dbReference>
<dbReference type="Proteomes" id="UP000062317">
    <property type="component" value="Unassembled WGS sequence"/>
</dbReference>
<dbReference type="InterPro" id="IPR021234">
    <property type="entry name" value="DUF2827"/>
</dbReference>
<gene>
    <name evidence="1" type="ORF">WT27_28875</name>
</gene>
<sequence length="372" mass="41840">MLMKRRRLKVGITLYLRKGQQSIWENGIFQNCYFLAMLLQRSPVVEAVYLVNGGDGDPREAASFLALAPAPVIDLSTAAQTLDVMIEMSAQLNSDWARAFHARGGHVVTMRVANDYVIDIERMMFNLPSGLLVSGTPYRAIWMLPAFERTCAHYYQTALRAPVQVMQHLWSPVLLTQSQTSAMPFGYTPGRSRWRVAILEPNLCMVKTAHLAMLVTDLAHRQNPDMIAHLNVHNTLALKDDPNFVAFACSLDLVRHGLATFEPRLPIYEILTQHADAIVSHHWENAQNYLYYEALYGGYPLIHNSDRLGWCGYRYADFDCEGGALALRRAFAAHDARLDDYRREASAFLATLDPVAEANVEQYSAALSALYA</sequence>
<comment type="caution">
    <text evidence="1">The sequence shown here is derived from an EMBL/GenBank/DDBJ whole genome shotgun (WGS) entry which is preliminary data.</text>
</comment>
<accession>A0A105VRH9</accession>
<reference evidence="1 2" key="1">
    <citation type="submission" date="2015-11" db="EMBL/GenBank/DDBJ databases">
        <title>Expanding the genomic diversity of Burkholderia species for the development of highly accurate diagnostics.</title>
        <authorList>
            <person name="Sahl J."/>
            <person name="Keim P."/>
            <person name="Wagner D."/>
        </authorList>
    </citation>
    <scope>NUCLEOTIDE SEQUENCE [LARGE SCALE GENOMIC DNA]</scope>
    <source>
        <strain evidence="1 2">MSMB1301WGS</strain>
    </source>
</reference>
<dbReference type="AlphaFoldDB" id="A0A105VRH9"/>